<reference evidence="2 3" key="1">
    <citation type="submission" date="2024-04" db="EMBL/GenBank/DDBJ databases">
        <authorList>
            <person name="Fracassetti M."/>
        </authorList>
    </citation>
    <scope>NUCLEOTIDE SEQUENCE [LARGE SCALE GENOMIC DNA]</scope>
</reference>
<evidence type="ECO:0000313" key="2">
    <source>
        <dbReference type="EMBL" id="CAL1357224.1"/>
    </source>
</evidence>
<keyword evidence="1" id="KW-1133">Transmembrane helix</keyword>
<feature type="transmembrane region" description="Helical" evidence="1">
    <location>
        <begin position="39"/>
        <end position="64"/>
    </location>
</feature>
<evidence type="ECO:0000313" key="3">
    <source>
        <dbReference type="Proteomes" id="UP001497516"/>
    </source>
</evidence>
<accession>A0AAV2CME9</accession>
<keyword evidence="3" id="KW-1185">Reference proteome</keyword>
<evidence type="ECO:0000256" key="1">
    <source>
        <dbReference type="SAM" id="Phobius"/>
    </source>
</evidence>
<organism evidence="2 3">
    <name type="scientific">Linum trigynum</name>
    <dbReference type="NCBI Taxonomy" id="586398"/>
    <lineage>
        <taxon>Eukaryota</taxon>
        <taxon>Viridiplantae</taxon>
        <taxon>Streptophyta</taxon>
        <taxon>Embryophyta</taxon>
        <taxon>Tracheophyta</taxon>
        <taxon>Spermatophyta</taxon>
        <taxon>Magnoliopsida</taxon>
        <taxon>eudicotyledons</taxon>
        <taxon>Gunneridae</taxon>
        <taxon>Pentapetalae</taxon>
        <taxon>rosids</taxon>
        <taxon>fabids</taxon>
        <taxon>Malpighiales</taxon>
        <taxon>Linaceae</taxon>
        <taxon>Linum</taxon>
    </lineage>
</organism>
<protein>
    <submittedName>
        <fullName evidence="2">Uncharacterized protein</fullName>
    </submittedName>
</protein>
<dbReference type="EMBL" id="OZ034813">
    <property type="protein sequence ID" value="CAL1357224.1"/>
    <property type="molecule type" value="Genomic_DNA"/>
</dbReference>
<dbReference type="Proteomes" id="UP001497516">
    <property type="component" value="Chromosome 1"/>
</dbReference>
<dbReference type="AlphaFoldDB" id="A0AAV2CME9"/>
<keyword evidence="1" id="KW-0472">Membrane</keyword>
<name>A0AAV2CME9_9ROSI</name>
<keyword evidence="1" id="KW-0812">Transmembrane</keyword>
<sequence>MTKIDKLIKTILAPDPEEGWAVARGGHPLDPPVVMTNRFVPLLVIGLTRAWLYFEITIMMSLIISTRPKQMVA</sequence>
<gene>
    <name evidence="2" type="ORF">LTRI10_LOCUS4873</name>
</gene>
<proteinExistence type="predicted"/>